<dbReference type="Proteomes" id="UP000696485">
    <property type="component" value="Unassembled WGS sequence"/>
</dbReference>
<keyword evidence="4" id="KW-1185">Reference proteome</keyword>
<comment type="caution">
    <text evidence="3">The sequence shown here is derived from an EMBL/GenBank/DDBJ whole genome shotgun (WGS) entry which is preliminary data.</text>
</comment>
<accession>A0A9P5SIY9</accession>
<organism evidence="3 4">
    <name type="scientific">Podila minutissima</name>
    <dbReference type="NCBI Taxonomy" id="64525"/>
    <lineage>
        <taxon>Eukaryota</taxon>
        <taxon>Fungi</taxon>
        <taxon>Fungi incertae sedis</taxon>
        <taxon>Mucoromycota</taxon>
        <taxon>Mortierellomycotina</taxon>
        <taxon>Mortierellomycetes</taxon>
        <taxon>Mortierellales</taxon>
        <taxon>Mortierellaceae</taxon>
        <taxon>Podila</taxon>
    </lineage>
</organism>
<dbReference type="EMBL" id="JAAAUY010000367">
    <property type="protein sequence ID" value="KAF9330832.1"/>
    <property type="molecule type" value="Genomic_DNA"/>
</dbReference>
<feature type="compositionally biased region" description="Acidic residues" evidence="1">
    <location>
        <begin position="169"/>
        <end position="184"/>
    </location>
</feature>
<evidence type="ECO:0000313" key="3">
    <source>
        <dbReference type="EMBL" id="KAF9330832.1"/>
    </source>
</evidence>
<keyword evidence="2" id="KW-0472">Membrane</keyword>
<proteinExistence type="predicted"/>
<sequence>MASRRTETITFLLPLVITGVFLLITISTLLIARCLYRRFKATNISPSPSSSPWKLFYSSRQPQDPLDHSSYPHYDQEYLDSLDDEARGEYERLLARRRSTSYYDANRSRAPVPVVIRYDTKGRPISTWSTASSVAAARGEELSQWSRRRDDLIRIYGNSQRNSTLTGGFEDDLEEEPEREEQEQEQEREQVSESPSASLGHYETGGREEYSSGRGADRIKDSHLAPPS</sequence>
<feature type="compositionally biased region" description="Basic and acidic residues" evidence="1">
    <location>
        <begin position="204"/>
        <end position="228"/>
    </location>
</feature>
<feature type="transmembrane region" description="Helical" evidence="2">
    <location>
        <begin position="12"/>
        <end position="36"/>
    </location>
</feature>
<name>A0A9P5SIY9_9FUNG</name>
<evidence type="ECO:0000256" key="2">
    <source>
        <dbReference type="SAM" id="Phobius"/>
    </source>
</evidence>
<protein>
    <submittedName>
        <fullName evidence="3">Uncharacterized protein</fullName>
    </submittedName>
</protein>
<evidence type="ECO:0000313" key="4">
    <source>
        <dbReference type="Proteomes" id="UP000696485"/>
    </source>
</evidence>
<evidence type="ECO:0000256" key="1">
    <source>
        <dbReference type="SAM" id="MobiDB-lite"/>
    </source>
</evidence>
<gene>
    <name evidence="3" type="ORF">BG006_006239</name>
</gene>
<keyword evidence="2" id="KW-1133">Transmembrane helix</keyword>
<feature type="region of interest" description="Disordered" evidence="1">
    <location>
        <begin position="159"/>
        <end position="228"/>
    </location>
</feature>
<reference evidence="3" key="1">
    <citation type="journal article" date="2020" name="Fungal Divers.">
        <title>Resolving the Mortierellaceae phylogeny through synthesis of multi-gene phylogenetics and phylogenomics.</title>
        <authorList>
            <person name="Vandepol N."/>
            <person name="Liber J."/>
            <person name="Desiro A."/>
            <person name="Na H."/>
            <person name="Kennedy M."/>
            <person name="Barry K."/>
            <person name="Grigoriev I.V."/>
            <person name="Miller A.N."/>
            <person name="O'Donnell K."/>
            <person name="Stajich J.E."/>
            <person name="Bonito G."/>
        </authorList>
    </citation>
    <scope>NUCLEOTIDE SEQUENCE</scope>
    <source>
        <strain evidence="3">NVP1</strain>
    </source>
</reference>
<keyword evidence="2" id="KW-0812">Transmembrane</keyword>
<dbReference type="AlphaFoldDB" id="A0A9P5SIY9"/>